<evidence type="ECO:0000313" key="2">
    <source>
        <dbReference type="EMBL" id="BCD46371.1"/>
    </source>
</evidence>
<dbReference type="SUPFAM" id="SSF51735">
    <property type="entry name" value="NAD(P)-binding Rossmann-fold domains"/>
    <property type="match status" value="1"/>
</dbReference>
<evidence type="ECO:0000313" key="5">
    <source>
        <dbReference type="Proteomes" id="UP000509742"/>
    </source>
</evidence>
<accession>A0A6J4D135</accession>
<reference evidence="3 4" key="1">
    <citation type="submission" date="2019-06" db="EMBL/GenBank/DDBJ databases">
        <title>Complete genome sequence of Helicobacter suis SNTW101c.</title>
        <authorList>
            <person name="Rimbara E."/>
            <person name="Suzuki M."/>
            <person name="Matsui H."/>
            <person name="Nakamura M."/>
            <person name="Mori S."/>
            <person name="Shibayama K."/>
        </authorList>
    </citation>
    <scope>NUCLEOTIDE SEQUENCE [LARGE SCALE GENOMIC DNA]</scope>
    <source>
        <strain evidence="3 4">SNTW101c</strain>
    </source>
</reference>
<dbReference type="AlphaFoldDB" id="A0A6J4D135"/>
<dbReference type="InterPro" id="IPR051783">
    <property type="entry name" value="NAD(P)-dependent_oxidoreduct"/>
</dbReference>
<dbReference type="RefSeq" id="WP_006564478.1">
    <property type="nucleotide sequence ID" value="NZ_AP019774.1"/>
</dbReference>
<evidence type="ECO:0000313" key="3">
    <source>
        <dbReference type="EMBL" id="BCD70703.1"/>
    </source>
</evidence>
<dbReference type="GO" id="GO:0005737">
    <property type="term" value="C:cytoplasm"/>
    <property type="evidence" value="ECO:0007669"/>
    <property type="project" value="TreeGrafter"/>
</dbReference>
<dbReference type="Proteomes" id="UP000317935">
    <property type="component" value="Chromosome"/>
</dbReference>
<organism evidence="3 4">
    <name type="scientific">Helicobacter suis</name>
    <dbReference type="NCBI Taxonomy" id="104628"/>
    <lineage>
        <taxon>Bacteria</taxon>
        <taxon>Pseudomonadati</taxon>
        <taxon>Campylobacterota</taxon>
        <taxon>Epsilonproteobacteria</taxon>
        <taxon>Campylobacterales</taxon>
        <taxon>Helicobacteraceae</taxon>
        <taxon>Helicobacter</taxon>
    </lineage>
</organism>
<dbReference type="Proteomes" id="UP000509742">
    <property type="component" value="Chromosome"/>
</dbReference>
<dbReference type="InterPro" id="IPR036291">
    <property type="entry name" value="NAD(P)-bd_dom_sf"/>
</dbReference>
<reference evidence="2 5" key="2">
    <citation type="submission" date="2020-04" db="EMBL/GenBank/DDBJ databases">
        <title>Genomic analysis of gastric non-Helicobacter pylori Helicobacters isolated in Japan.</title>
        <authorList>
            <person name="Suzuki M."/>
            <person name="Rimbara E."/>
        </authorList>
    </citation>
    <scope>NUCLEOTIDE SEQUENCE [LARGE SCALE GENOMIC DNA]</scope>
    <source>
        <strain evidence="2 5">NHP19-0020</strain>
    </source>
</reference>
<sequence>MFRKKEFSEKTIFLAGASGVIGYPLAKMLVEAGYPVFGTTRLTTKVDRLIGIGVKPVVVDVFDVDTLEQAIMAIQPEIVIHQLTDLPDGLPADKMPEALVRNARIRDEGTRNLVRAAEKANAKKFIAQSIAFVYAPSNQPHTEESPLLDFNDPVYGQTAQAVYSLEQQVLNGKFDTAIILRNGWLYGADSGYKAPVEFAPSLHVDAAVFAAFLAVKSDKSGVYNVADQDKRLDTSKFCSTFPEWDARFSLPIK</sequence>
<proteinExistence type="predicted"/>
<dbReference type="OrthoDB" id="9787292at2"/>
<evidence type="ECO:0000313" key="4">
    <source>
        <dbReference type="Proteomes" id="UP000317935"/>
    </source>
</evidence>
<dbReference type="GO" id="GO:0004029">
    <property type="term" value="F:aldehyde dehydrogenase (NAD+) activity"/>
    <property type="evidence" value="ECO:0007669"/>
    <property type="project" value="TreeGrafter"/>
</dbReference>
<dbReference type="GeneID" id="56929041"/>
<dbReference type="EMBL" id="AP019774">
    <property type="protein sequence ID" value="BCD70703.1"/>
    <property type="molecule type" value="Genomic_DNA"/>
</dbReference>
<dbReference type="InterPro" id="IPR001509">
    <property type="entry name" value="Epimerase_deHydtase"/>
</dbReference>
<dbReference type="PANTHER" id="PTHR48079">
    <property type="entry name" value="PROTEIN YEEZ"/>
    <property type="match status" value="1"/>
</dbReference>
<keyword evidence="5" id="KW-1185">Reference proteome</keyword>
<dbReference type="PANTHER" id="PTHR48079:SF6">
    <property type="entry name" value="NAD(P)-BINDING DOMAIN-CONTAINING PROTEIN-RELATED"/>
    <property type="match status" value="1"/>
</dbReference>
<dbReference type="EMBL" id="AP023036">
    <property type="protein sequence ID" value="BCD46371.1"/>
    <property type="molecule type" value="Genomic_DNA"/>
</dbReference>
<dbReference type="Pfam" id="PF01370">
    <property type="entry name" value="Epimerase"/>
    <property type="match status" value="1"/>
</dbReference>
<gene>
    <name evidence="2" type="ORF">NHP190020_14100</name>
    <name evidence="3" type="ORF">SNTW_13480</name>
</gene>
<dbReference type="Gene3D" id="3.40.50.720">
    <property type="entry name" value="NAD(P)-binding Rossmann-like Domain"/>
    <property type="match status" value="1"/>
</dbReference>
<feature type="domain" description="NAD-dependent epimerase/dehydratase" evidence="1">
    <location>
        <begin position="12"/>
        <end position="191"/>
    </location>
</feature>
<protein>
    <submittedName>
        <fullName evidence="3">dTDP-glucose 4,6-dehydratase</fullName>
    </submittedName>
</protein>
<evidence type="ECO:0000259" key="1">
    <source>
        <dbReference type="Pfam" id="PF01370"/>
    </source>
</evidence>
<name>A0A6J4D135_9HELI</name>